<dbReference type="RefSeq" id="WP_197684407.1">
    <property type="nucleotide sequence ID" value="NZ_LT796768.1"/>
</dbReference>
<dbReference type="GO" id="GO:0140359">
    <property type="term" value="F:ABC-type transporter activity"/>
    <property type="evidence" value="ECO:0007669"/>
    <property type="project" value="InterPro"/>
</dbReference>
<dbReference type="PANTHER" id="PTHR30294">
    <property type="entry name" value="MEMBRANE COMPONENT OF ABC TRANSPORTER YHHJ-RELATED"/>
    <property type="match status" value="1"/>
</dbReference>
<dbReference type="InterPro" id="IPR051449">
    <property type="entry name" value="ABC-2_transporter_component"/>
</dbReference>
<evidence type="ECO:0000256" key="7">
    <source>
        <dbReference type="ARBA" id="ARBA00023136"/>
    </source>
</evidence>
<evidence type="ECO:0000256" key="6">
    <source>
        <dbReference type="ARBA" id="ARBA00022989"/>
    </source>
</evidence>
<dbReference type="Pfam" id="PF12698">
    <property type="entry name" value="ABC2_membrane_3"/>
    <property type="match status" value="1"/>
</dbReference>
<protein>
    <recommendedName>
        <fullName evidence="9">Transport permease protein</fullName>
    </recommendedName>
</protein>
<evidence type="ECO:0000256" key="4">
    <source>
        <dbReference type="ARBA" id="ARBA00022475"/>
    </source>
</evidence>
<dbReference type="GO" id="GO:0046677">
    <property type="term" value="P:response to antibiotic"/>
    <property type="evidence" value="ECO:0007669"/>
    <property type="project" value="UniProtKB-KW"/>
</dbReference>
<evidence type="ECO:0000256" key="2">
    <source>
        <dbReference type="ARBA" id="ARBA00007783"/>
    </source>
</evidence>
<feature type="transmembrane region" description="Helical" evidence="9">
    <location>
        <begin position="204"/>
        <end position="234"/>
    </location>
</feature>
<feature type="transmembrane region" description="Helical" evidence="9">
    <location>
        <begin position="240"/>
        <end position="262"/>
    </location>
</feature>
<dbReference type="EMBL" id="LT796768">
    <property type="protein sequence ID" value="SKB05748.1"/>
    <property type="molecule type" value="Genomic_DNA"/>
</dbReference>
<evidence type="ECO:0000256" key="3">
    <source>
        <dbReference type="ARBA" id="ARBA00022448"/>
    </source>
</evidence>
<organism evidence="11 12">
    <name type="scientific">Aeromicrobium choanae</name>
    <dbReference type="NCBI Taxonomy" id="1736691"/>
    <lineage>
        <taxon>Bacteria</taxon>
        <taxon>Bacillati</taxon>
        <taxon>Actinomycetota</taxon>
        <taxon>Actinomycetes</taxon>
        <taxon>Propionibacteriales</taxon>
        <taxon>Nocardioidaceae</taxon>
        <taxon>Aeromicrobium</taxon>
    </lineage>
</organism>
<name>A0A1T4YVZ9_9ACTN</name>
<dbReference type="InterPro" id="IPR047817">
    <property type="entry name" value="ABC2_TM_bact-type"/>
</dbReference>
<feature type="transmembrane region" description="Helical" evidence="9">
    <location>
        <begin position="269"/>
        <end position="288"/>
    </location>
</feature>
<accession>A0A1T4YVZ9</accession>
<dbReference type="Proteomes" id="UP000191040">
    <property type="component" value="Chromosome I"/>
</dbReference>
<comment type="similarity">
    <text evidence="2 9">Belongs to the ABC-2 integral membrane protein family.</text>
</comment>
<reference evidence="12" key="1">
    <citation type="submission" date="2017-02" db="EMBL/GenBank/DDBJ databases">
        <authorList>
            <person name="Varghese N."/>
            <person name="Submissions S."/>
        </authorList>
    </citation>
    <scope>NUCLEOTIDE SEQUENCE [LARGE SCALE GENOMIC DNA]</scope>
    <source>
        <strain evidence="12">9H-4</strain>
    </source>
</reference>
<evidence type="ECO:0000256" key="9">
    <source>
        <dbReference type="RuleBase" id="RU361157"/>
    </source>
</evidence>
<evidence type="ECO:0000256" key="1">
    <source>
        <dbReference type="ARBA" id="ARBA00004651"/>
    </source>
</evidence>
<dbReference type="STRING" id="1736691.SAMN06295964_1066"/>
<sequence length="352" mass="37254">MTALTSLSRAMLLGFVRDRMTLFWAVLFPLMFLVLFGGLLTNDGAPKLEVAQVGDVAALDDMAPEARDALEQSIEITPATDEAKALREVRDGDLAAVITEEGDRLVVHYSQADQVTAARVRGTFQGIVDSANLAAAGGTPAFTLETQQVEDESLEPIQYVTPGLLGWAIAMSATFGAAVNLVAWRQSGLLRRLRLAPIRTSSVVLARVGVSVLVALGQTAIFLGLAVGAFGLVLSGSWPLVIPLVLAGTLAFLSIGLLAGSISKTEEGAVGLANFIVLPMAFLSGSFFSLEGAPDWLQAISRLLPLRHLNEAMLDVMVRGQGVEAIWAPLAILLGFAAVCSLIASRVFRWDA</sequence>
<proteinExistence type="inferred from homology"/>
<dbReference type="InterPro" id="IPR000412">
    <property type="entry name" value="ABC_2_transport"/>
</dbReference>
<dbReference type="AlphaFoldDB" id="A0A1T4YVZ9"/>
<keyword evidence="6 9" id="KW-1133">Transmembrane helix</keyword>
<keyword evidence="3 9" id="KW-0813">Transport</keyword>
<feature type="transmembrane region" description="Helical" evidence="9">
    <location>
        <begin position="164"/>
        <end position="183"/>
    </location>
</feature>
<evidence type="ECO:0000256" key="5">
    <source>
        <dbReference type="ARBA" id="ARBA00022692"/>
    </source>
</evidence>
<dbReference type="PROSITE" id="PS51012">
    <property type="entry name" value="ABC_TM2"/>
    <property type="match status" value="1"/>
</dbReference>
<gene>
    <name evidence="11" type="ORF">SAMN06295964_1066</name>
</gene>
<keyword evidence="7 9" id="KW-0472">Membrane</keyword>
<keyword evidence="4 9" id="KW-1003">Cell membrane</keyword>
<evidence type="ECO:0000313" key="12">
    <source>
        <dbReference type="Proteomes" id="UP000191040"/>
    </source>
</evidence>
<evidence type="ECO:0000313" key="11">
    <source>
        <dbReference type="EMBL" id="SKB05748.1"/>
    </source>
</evidence>
<feature type="domain" description="ABC transmembrane type-2" evidence="10">
    <location>
        <begin position="121"/>
        <end position="351"/>
    </location>
</feature>
<evidence type="ECO:0000256" key="8">
    <source>
        <dbReference type="ARBA" id="ARBA00023251"/>
    </source>
</evidence>
<feature type="transmembrane region" description="Helical" evidence="9">
    <location>
        <begin position="21"/>
        <end position="40"/>
    </location>
</feature>
<keyword evidence="8" id="KW-0046">Antibiotic resistance</keyword>
<dbReference type="PANTHER" id="PTHR30294:SF38">
    <property type="entry name" value="TRANSPORT PERMEASE PROTEIN"/>
    <property type="match status" value="1"/>
</dbReference>
<dbReference type="InterPro" id="IPR013525">
    <property type="entry name" value="ABC2_TM"/>
</dbReference>
<feature type="transmembrane region" description="Helical" evidence="9">
    <location>
        <begin position="326"/>
        <end position="348"/>
    </location>
</feature>
<dbReference type="PRINTS" id="PR00164">
    <property type="entry name" value="ABC2TRNSPORT"/>
</dbReference>
<comment type="subcellular location">
    <subcellularLocation>
        <location evidence="1 9">Cell membrane</location>
        <topology evidence="1 9">Multi-pass membrane protein</topology>
    </subcellularLocation>
</comment>
<keyword evidence="12" id="KW-1185">Reference proteome</keyword>
<evidence type="ECO:0000259" key="10">
    <source>
        <dbReference type="PROSITE" id="PS51012"/>
    </source>
</evidence>
<dbReference type="GO" id="GO:0043190">
    <property type="term" value="C:ATP-binding cassette (ABC) transporter complex"/>
    <property type="evidence" value="ECO:0007669"/>
    <property type="project" value="InterPro"/>
</dbReference>
<keyword evidence="5 9" id="KW-0812">Transmembrane</keyword>